<protein>
    <submittedName>
        <fullName evidence="1">Uncharacterized protein</fullName>
    </submittedName>
</protein>
<dbReference type="AlphaFoldDB" id="A0A498N3Q9"/>
<dbReference type="EMBL" id="QBIY01012241">
    <property type="protein sequence ID" value="RXN26354.1"/>
    <property type="molecule type" value="Genomic_DNA"/>
</dbReference>
<organism evidence="1 2">
    <name type="scientific">Labeo rohita</name>
    <name type="common">Indian major carp</name>
    <name type="synonym">Cyprinus rohita</name>
    <dbReference type="NCBI Taxonomy" id="84645"/>
    <lineage>
        <taxon>Eukaryota</taxon>
        <taxon>Metazoa</taxon>
        <taxon>Chordata</taxon>
        <taxon>Craniata</taxon>
        <taxon>Vertebrata</taxon>
        <taxon>Euteleostomi</taxon>
        <taxon>Actinopterygii</taxon>
        <taxon>Neopterygii</taxon>
        <taxon>Teleostei</taxon>
        <taxon>Ostariophysi</taxon>
        <taxon>Cypriniformes</taxon>
        <taxon>Cyprinidae</taxon>
        <taxon>Labeoninae</taxon>
        <taxon>Labeonini</taxon>
        <taxon>Labeo</taxon>
    </lineage>
</organism>
<reference evidence="1 2" key="1">
    <citation type="submission" date="2018-03" db="EMBL/GenBank/DDBJ databases">
        <title>Draft genome sequence of Rohu Carp (Labeo rohita).</title>
        <authorList>
            <person name="Das P."/>
            <person name="Kushwaha B."/>
            <person name="Joshi C.G."/>
            <person name="Kumar D."/>
            <person name="Nagpure N.S."/>
            <person name="Sahoo L."/>
            <person name="Das S.P."/>
            <person name="Bit A."/>
            <person name="Patnaik S."/>
            <person name="Meher P.K."/>
            <person name="Jayasankar P."/>
            <person name="Koringa P.G."/>
            <person name="Patel N.V."/>
            <person name="Hinsu A.T."/>
            <person name="Kumar R."/>
            <person name="Pandey M."/>
            <person name="Agarwal S."/>
            <person name="Srivastava S."/>
            <person name="Singh M."/>
            <person name="Iquebal M.A."/>
            <person name="Jaiswal S."/>
            <person name="Angadi U.B."/>
            <person name="Kumar N."/>
            <person name="Raza M."/>
            <person name="Shah T.M."/>
            <person name="Rai A."/>
            <person name="Jena J.K."/>
        </authorList>
    </citation>
    <scope>NUCLEOTIDE SEQUENCE [LARGE SCALE GENOMIC DNA]</scope>
    <source>
        <strain evidence="1">DASCIFA01</strain>
        <tissue evidence="1">Testis</tissue>
    </source>
</reference>
<name>A0A498N3Q9_LABRO</name>
<evidence type="ECO:0000313" key="1">
    <source>
        <dbReference type="EMBL" id="RXN26354.1"/>
    </source>
</evidence>
<proteinExistence type="predicted"/>
<evidence type="ECO:0000313" key="2">
    <source>
        <dbReference type="Proteomes" id="UP000290572"/>
    </source>
</evidence>
<comment type="caution">
    <text evidence="1">The sequence shown here is derived from an EMBL/GenBank/DDBJ whole genome shotgun (WGS) entry which is preliminary data.</text>
</comment>
<dbReference type="Proteomes" id="UP000290572">
    <property type="component" value="Unassembled WGS sequence"/>
</dbReference>
<sequence>MPIDGVIPNIIFSVDVADGKVAMAVLTDVVVTNLFSFEVGATAVVNASVDFPNTTSAVLSKEVVFGAVVDNSKPSSAALCDGMVPDVISSTEVVAKVDVETNIVLAVVATSPVVTGCMAFEVVLVSIGDVEIDVISKVTDPSALVMVLEATDKIPFVLTEGVFSEISCSAVVVGRVVIIEEVAMVVSTGIEETKVVVANGVVETDVVSSKFVEVFTADVDTLVAILSAEVAAFELDSVSVADVAGVVFNTVPADSVVLIEVSTVDVEKGKALAVVATGCMEMTSDVALVSIEDVKMDVISEVTNASALVIVVEVPMKCLAG</sequence>
<accession>A0A498N3Q9</accession>
<gene>
    <name evidence="1" type="ORF">ROHU_020833</name>
</gene>
<keyword evidence="2" id="KW-1185">Reference proteome</keyword>